<feature type="compositionally biased region" description="Polar residues" evidence="1">
    <location>
        <begin position="1"/>
        <end position="11"/>
    </location>
</feature>
<evidence type="ECO:0000313" key="2">
    <source>
        <dbReference type="EMBL" id="OOY24122.1"/>
    </source>
</evidence>
<name>A0ABX3MXL0_9RHOB</name>
<sequence>MPAVSAGQTPPATADAPNVPSDAPETDTTAPPEVASNTAMSLRDKIEMGSWIATIAALVFTAGQIYQWREDRKADLSLEMVARFSDLEYAGSARRELAQFWWQNSDALAKVTAIKGGIPPAQRQKFLELLFQKRPPVKRQEQFAAVSEMANFFDQVELCIATKRCDAQIATDYFCGYAANFADLYQGPLTQVRETFGTSGLGTGLQHFVEARCDD</sequence>
<proteinExistence type="predicted"/>
<accession>A0ABX3MXL0</accession>
<reference evidence="2 3" key="1">
    <citation type="submission" date="2016-11" db="EMBL/GenBank/DDBJ databases">
        <title>A multilocus sequence analysis scheme for characterization of bacteria in the genus Thioclava.</title>
        <authorList>
            <person name="Liu Y."/>
            <person name="Shao Z."/>
        </authorList>
    </citation>
    <scope>NUCLEOTIDE SEQUENCE [LARGE SCALE GENOMIC DNA]</scope>
    <source>
        <strain evidence="2 3">TAW-CT134</strain>
    </source>
</reference>
<evidence type="ECO:0000256" key="1">
    <source>
        <dbReference type="SAM" id="MobiDB-lite"/>
    </source>
</evidence>
<dbReference type="EMBL" id="MPZV01000002">
    <property type="protein sequence ID" value="OOY24122.1"/>
    <property type="molecule type" value="Genomic_DNA"/>
</dbReference>
<evidence type="ECO:0000313" key="3">
    <source>
        <dbReference type="Proteomes" id="UP000190787"/>
    </source>
</evidence>
<feature type="region of interest" description="Disordered" evidence="1">
    <location>
        <begin position="1"/>
        <end position="36"/>
    </location>
</feature>
<gene>
    <name evidence="2" type="ORF">BMI91_08615</name>
</gene>
<organism evidence="2 3">
    <name type="scientific">Thioclava sediminum</name>
    <dbReference type="NCBI Taxonomy" id="1915319"/>
    <lineage>
        <taxon>Bacteria</taxon>
        <taxon>Pseudomonadati</taxon>
        <taxon>Pseudomonadota</taxon>
        <taxon>Alphaproteobacteria</taxon>
        <taxon>Rhodobacterales</taxon>
        <taxon>Paracoccaceae</taxon>
        <taxon>Thioclava</taxon>
    </lineage>
</organism>
<dbReference type="Proteomes" id="UP000190787">
    <property type="component" value="Unassembled WGS sequence"/>
</dbReference>
<protein>
    <submittedName>
        <fullName evidence="2">Uncharacterized protein</fullName>
    </submittedName>
</protein>
<comment type="caution">
    <text evidence="2">The sequence shown here is derived from an EMBL/GenBank/DDBJ whole genome shotgun (WGS) entry which is preliminary data.</text>
</comment>
<keyword evidence="3" id="KW-1185">Reference proteome</keyword>